<sequence length="516" mass="59100">MLEVSPQIKNGNKTVVLVSPPSRMMNHYRPPLALMYISGYLKHKGIKTQIVDSVMEDQIVRDESFLFNKMNFFDAVEEQTIKQISEIDTDIIGITCYTPEVDEVERLARRIKEIKPDAKIVAGGIHPTLYPDDLLGPNSDIDFVIFGEGEISLYELILAIRSSKDIRELKGVGFYDNEIGEKIITERQLLDYELDSISCPDYEGVDMEYYTNASPYAIRGVFTRSMYLSASRGCPSACTFCVAPELRNFNFASGIKKSAGVRLRTPKHLFEEVVFLKEKYKIDSFYFIDDLFTLDEDMVSGFCELMIKNKMNLVWGCSSKVNTVNYKSLKLMKAAGCIQLDFGVEKASDEQMQLLKKGTKVREVKETFKNCHELGIRAFANMLINTPGETEQDLQDTIDLLGEIKPNIVSINIFTPYPGTEIFAETQGLTREEYPLLMKNPTKLAAEMPEKFRFAKHNVDLGAFAVREMKKHNKIYPNISIFFNPKYIRSLWHSQRKLNYTKQTNILVQEFINQKF</sequence>
<name>A0A381WR40_9ZZZZ</name>
<dbReference type="InterPro" id="IPR036724">
    <property type="entry name" value="Cobalamin-bd_sf"/>
</dbReference>
<dbReference type="Pfam" id="PF02310">
    <property type="entry name" value="B12-binding"/>
    <property type="match status" value="1"/>
</dbReference>
<dbReference type="GO" id="GO:0003824">
    <property type="term" value="F:catalytic activity"/>
    <property type="evidence" value="ECO:0007669"/>
    <property type="project" value="InterPro"/>
</dbReference>
<keyword evidence="3" id="KW-0479">Metal-binding</keyword>
<evidence type="ECO:0000256" key="2">
    <source>
        <dbReference type="ARBA" id="ARBA00022691"/>
    </source>
</evidence>
<dbReference type="SFLD" id="SFLDG01123">
    <property type="entry name" value="methyltransferase_(Class_B)"/>
    <property type="match status" value="1"/>
</dbReference>
<dbReference type="InterPro" id="IPR058240">
    <property type="entry name" value="rSAM_sf"/>
</dbReference>
<dbReference type="SMART" id="SM00729">
    <property type="entry name" value="Elp3"/>
    <property type="match status" value="1"/>
</dbReference>
<keyword evidence="2" id="KW-0949">S-adenosyl-L-methionine</keyword>
<dbReference type="AlphaFoldDB" id="A0A381WR40"/>
<comment type="cofactor">
    <cofactor evidence="1">
        <name>[4Fe-4S] cluster</name>
        <dbReference type="ChEBI" id="CHEBI:49883"/>
    </cofactor>
</comment>
<evidence type="ECO:0000259" key="7">
    <source>
        <dbReference type="PROSITE" id="PS51918"/>
    </source>
</evidence>
<dbReference type="SUPFAM" id="SSF52242">
    <property type="entry name" value="Cobalamin (vitamin B12)-binding domain"/>
    <property type="match status" value="1"/>
</dbReference>
<dbReference type="Pfam" id="PF04055">
    <property type="entry name" value="Radical_SAM"/>
    <property type="match status" value="1"/>
</dbReference>
<evidence type="ECO:0000313" key="8">
    <source>
        <dbReference type="EMBL" id="SVA54698.1"/>
    </source>
</evidence>
<keyword evidence="5" id="KW-0411">Iron-sulfur</keyword>
<dbReference type="InterPro" id="IPR023404">
    <property type="entry name" value="rSAM_horseshoe"/>
</dbReference>
<evidence type="ECO:0000259" key="6">
    <source>
        <dbReference type="PROSITE" id="PS51332"/>
    </source>
</evidence>
<gene>
    <name evidence="8" type="ORF">METZ01_LOCUS107552</name>
</gene>
<dbReference type="Gene3D" id="3.40.50.280">
    <property type="entry name" value="Cobalamin-binding domain"/>
    <property type="match status" value="1"/>
</dbReference>
<dbReference type="InterPro" id="IPR007197">
    <property type="entry name" value="rSAM"/>
</dbReference>
<dbReference type="SFLD" id="SFLDS00029">
    <property type="entry name" value="Radical_SAM"/>
    <property type="match status" value="1"/>
</dbReference>
<feature type="domain" description="B12-binding" evidence="6">
    <location>
        <begin position="12"/>
        <end position="167"/>
    </location>
</feature>
<dbReference type="PROSITE" id="PS51332">
    <property type="entry name" value="B12_BINDING"/>
    <property type="match status" value="1"/>
</dbReference>
<dbReference type="GO" id="GO:0031419">
    <property type="term" value="F:cobalamin binding"/>
    <property type="evidence" value="ECO:0007669"/>
    <property type="project" value="InterPro"/>
</dbReference>
<evidence type="ECO:0000256" key="4">
    <source>
        <dbReference type="ARBA" id="ARBA00023004"/>
    </source>
</evidence>
<feature type="domain" description="Radical SAM core" evidence="7">
    <location>
        <begin position="218"/>
        <end position="458"/>
    </location>
</feature>
<dbReference type="CDD" id="cd01335">
    <property type="entry name" value="Radical_SAM"/>
    <property type="match status" value="1"/>
</dbReference>
<dbReference type="InterPro" id="IPR051198">
    <property type="entry name" value="BchE-like"/>
</dbReference>
<protein>
    <submittedName>
        <fullName evidence="8">Uncharacterized protein</fullName>
    </submittedName>
</protein>
<dbReference type="PANTHER" id="PTHR43409">
    <property type="entry name" value="ANAEROBIC MAGNESIUM-PROTOPORPHYRIN IX MONOMETHYL ESTER CYCLASE-RELATED"/>
    <property type="match status" value="1"/>
</dbReference>
<dbReference type="PROSITE" id="PS51918">
    <property type="entry name" value="RADICAL_SAM"/>
    <property type="match status" value="1"/>
</dbReference>
<dbReference type="EMBL" id="UINC01012536">
    <property type="protein sequence ID" value="SVA54698.1"/>
    <property type="molecule type" value="Genomic_DNA"/>
</dbReference>
<reference evidence="8" key="1">
    <citation type="submission" date="2018-05" db="EMBL/GenBank/DDBJ databases">
        <authorList>
            <person name="Lanie J.A."/>
            <person name="Ng W.-L."/>
            <person name="Kazmierczak K.M."/>
            <person name="Andrzejewski T.M."/>
            <person name="Davidsen T.M."/>
            <person name="Wayne K.J."/>
            <person name="Tettelin H."/>
            <person name="Glass J.I."/>
            <person name="Rusch D."/>
            <person name="Podicherti R."/>
            <person name="Tsui H.-C.T."/>
            <person name="Winkler M.E."/>
        </authorList>
    </citation>
    <scope>NUCLEOTIDE SEQUENCE</scope>
</reference>
<dbReference type="PANTHER" id="PTHR43409:SF16">
    <property type="entry name" value="SLR0320 PROTEIN"/>
    <property type="match status" value="1"/>
</dbReference>
<keyword evidence="4" id="KW-0408">Iron</keyword>
<evidence type="ECO:0000256" key="5">
    <source>
        <dbReference type="ARBA" id="ARBA00023014"/>
    </source>
</evidence>
<dbReference type="InterPro" id="IPR034466">
    <property type="entry name" value="Methyltransferase_Class_B"/>
</dbReference>
<proteinExistence type="predicted"/>
<dbReference type="Gene3D" id="3.80.30.20">
    <property type="entry name" value="tm_1862 like domain"/>
    <property type="match status" value="1"/>
</dbReference>
<accession>A0A381WR40</accession>
<dbReference type="InterPro" id="IPR006158">
    <property type="entry name" value="Cobalamin-bd"/>
</dbReference>
<dbReference type="CDD" id="cd02068">
    <property type="entry name" value="radical_SAM_B12_BD"/>
    <property type="match status" value="1"/>
</dbReference>
<evidence type="ECO:0000256" key="1">
    <source>
        <dbReference type="ARBA" id="ARBA00001966"/>
    </source>
</evidence>
<dbReference type="SFLD" id="SFLDG01082">
    <property type="entry name" value="B12-binding_domain_containing"/>
    <property type="match status" value="1"/>
</dbReference>
<dbReference type="GO" id="GO:0005829">
    <property type="term" value="C:cytosol"/>
    <property type="evidence" value="ECO:0007669"/>
    <property type="project" value="TreeGrafter"/>
</dbReference>
<dbReference type="InterPro" id="IPR006638">
    <property type="entry name" value="Elp3/MiaA/NifB-like_rSAM"/>
</dbReference>
<dbReference type="GO" id="GO:0046872">
    <property type="term" value="F:metal ion binding"/>
    <property type="evidence" value="ECO:0007669"/>
    <property type="project" value="UniProtKB-KW"/>
</dbReference>
<evidence type="ECO:0000256" key="3">
    <source>
        <dbReference type="ARBA" id="ARBA00022723"/>
    </source>
</evidence>
<dbReference type="GO" id="GO:0051539">
    <property type="term" value="F:4 iron, 4 sulfur cluster binding"/>
    <property type="evidence" value="ECO:0007669"/>
    <property type="project" value="UniProtKB-KW"/>
</dbReference>
<dbReference type="SUPFAM" id="SSF102114">
    <property type="entry name" value="Radical SAM enzymes"/>
    <property type="match status" value="1"/>
</dbReference>
<organism evidence="8">
    <name type="scientific">marine metagenome</name>
    <dbReference type="NCBI Taxonomy" id="408172"/>
    <lineage>
        <taxon>unclassified sequences</taxon>
        <taxon>metagenomes</taxon>
        <taxon>ecological metagenomes</taxon>
    </lineage>
</organism>